<reference evidence="2" key="1">
    <citation type="journal article" date="2021" name="Nat. Commun.">
        <title>Genetic determinants of endophytism in the Arabidopsis root mycobiome.</title>
        <authorList>
            <person name="Mesny F."/>
            <person name="Miyauchi S."/>
            <person name="Thiergart T."/>
            <person name="Pickel B."/>
            <person name="Atanasova L."/>
            <person name="Karlsson M."/>
            <person name="Huettel B."/>
            <person name="Barry K.W."/>
            <person name="Haridas S."/>
            <person name="Chen C."/>
            <person name="Bauer D."/>
            <person name="Andreopoulos W."/>
            <person name="Pangilinan J."/>
            <person name="LaButti K."/>
            <person name="Riley R."/>
            <person name="Lipzen A."/>
            <person name="Clum A."/>
            <person name="Drula E."/>
            <person name="Henrissat B."/>
            <person name="Kohler A."/>
            <person name="Grigoriev I.V."/>
            <person name="Martin F.M."/>
            <person name="Hacquard S."/>
        </authorList>
    </citation>
    <scope>NUCLEOTIDE SEQUENCE</scope>
    <source>
        <strain evidence="2">FSSC 5 MPI-SDFR-AT-0091</strain>
    </source>
</reference>
<evidence type="ECO:0000313" key="2">
    <source>
        <dbReference type="EMBL" id="KAH7253012.1"/>
    </source>
</evidence>
<feature type="compositionally biased region" description="Basic and acidic residues" evidence="1">
    <location>
        <begin position="715"/>
        <end position="731"/>
    </location>
</feature>
<name>A0A9P9HA83_FUSSL</name>
<accession>A0A9P9HA83</accession>
<keyword evidence="3" id="KW-1185">Reference proteome</keyword>
<feature type="compositionally biased region" description="Basic and acidic residues" evidence="1">
    <location>
        <begin position="808"/>
        <end position="826"/>
    </location>
</feature>
<feature type="region of interest" description="Disordered" evidence="1">
    <location>
        <begin position="715"/>
        <end position="739"/>
    </location>
</feature>
<proteinExistence type="predicted"/>
<dbReference type="Proteomes" id="UP000736672">
    <property type="component" value="Unassembled WGS sequence"/>
</dbReference>
<gene>
    <name evidence="2" type="ORF">B0J15DRAFT_466855</name>
</gene>
<protein>
    <submittedName>
        <fullName evidence="2">Uncharacterized protein</fullName>
    </submittedName>
</protein>
<feature type="region of interest" description="Disordered" evidence="1">
    <location>
        <begin position="805"/>
        <end position="826"/>
    </location>
</feature>
<dbReference type="OrthoDB" id="5099642at2759"/>
<comment type="caution">
    <text evidence="2">The sequence shown here is derived from an EMBL/GenBank/DDBJ whole genome shotgun (WGS) entry which is preliminary data.</text>
</comment>
<dbReference type="AlphaFoldDB" id="A0A9P9HA83"/>
<evidence type="ECO:0000256" key="1">
    <source>
        <dbReference type="SAM" id="MobiDB-lite"/>
    </source>
</evidence>
<organism evidence="2 3">
    <name type="scientific">Fusarium solani</name>
    <name type="common">Filamentous fungus</name>
    <dbReference type="NCBI Taxonomy" id="169388"/>
    <lineage>
        <taxon>Eukaryota</taxon>
        <taxon>Fungi</taxon>
        <taxon>Dikarya</taxon>
        <taxon>Ascomycota</taxon>
        <taxon>Pezizomycotina</taxon>
        <taxon>Sordariomycetes</taxon>
        <taxon>Hypocreomycetidae</taxon>
        <taxon>Hypocreales</taxon>
        <taxon>Nectriaceae</taxon>
        <taxon>Fusarium</taxon>
        <taxon>Fusarium solani species complex</taxon>
    </lineage>
</organism>
<dbReference type="EMBL" id="JAGTJS010000011">
    <property type="protein sequence ID" value="KAH7253012.1"/>
    <property type="molecule type" value="Genomic_DNA"/>
</dbReference>
<evidence type="ECO:0000313" key="3">
    <source>
        <dbReference type="Proteomes" id="UP000736672"/>
    </source>
</evidence>
<sequence>MILIKQDTEYMQNIVSASPIAPGKRFFSFSASKDNVGIISHGDDGNLYAVFGQNGEAKSLNLKDIWKLDDTISCFQATQCDGKFWIAVATASNSKSHLRIIHDIQPDQVGTYNPAHIIDSDEPLPEIHDVHLINFTRTVNGHTFPQIYLALQPWDRITKEDQLAYCNISSGSGGRLSVSLDRTRKLLVANPERILGVQFGRFGDTEGAFALYETYPFTTETDASDGATSVASFQEGGSTVFVVAGDGLSLYNEDEYTDGDSEGILVTSTARQKITAVHTAQHGGDVAIWYQTKDNSVYYLKHQVSGGRLVDAMASCNPVRLLSPIANRVISPVCCKTPKGDNLVKVLMTSDGNGNIFQHSQASDSLMWESRPLYASRGTKNTELETMTIRLQLEGIELSNKTSENNKASRNIILFIESSTYMRVILNGRFASLDKTEHSINESIVRPIDKILDRLAKYKMGQQLKNAKTPDGKPIITSGQMTDKEADQAVQIFSQLRKAHDENKKKGLRLRGVSTATEDPDLSTSVQVFRLESGDGDDDEQVEALAAQNDVFEKDEDMALLLKYSRPVSELDSSGDMGLMGWFPSPWEIIKWLGKKIKEITNKVGNTIKKWATELWQVAGGFWKLVVKWAGRAWEFVLDTAKAIGKALVWIFDQAKFGFNAIIELVGLIANWGFVKDWSNSIGAFVNAGLDAADDKMANAIREILPDCLKKVEDGSKQAAEEGPKHHDAAKKSSTPTNSATISQNWALDQFQHGGGLDSLKGVGSSQGLNSASSNLDGISPFLTEAIDEIKVVITSRQGHRRLCPRGIAKDSSPHHRQDQPRRAEL</sequence>